<proteinExistence type="predicted"/>
<reference evidence="1" key="2">
    <citation type="submission" date="2019-04" db="UniProtKB">
        <authorList>
            <consortium name="EnsemblPlants"/>
        </authorList>
    </citation>
    <scope>IDENTIFICATION</scope>
    <source>
        <strain evidence="1">cv. Heinz 1706</strain>
    </source>
</reference>
<keyword evidence="2" id="KW-1185">Reference proteome</keyword>
<evidence type="ECO:0000313" key="1">
    <source>
        <dbReference type="EnsemblPlants" id="Solyc00g181240.1.1.1.CDS"/>
    </source>
</evidence>
<reference evidence="1" key="1">
    <citation type="journal article" date="2012" name="Nature">
        <title>The tomato genome sequence provides insights into fleshy fruit evolution.</title>
        <authorList>
            <consortium name="Tomato Genome Consortium"/>
        </authorList>
    </citation>
    <scope>NUCLEOTIDE SEQUENCE [LARGE SCALE GENOMIC DNA]</scope>
    <source>
        <strain evidence="1">cv. Heinz 1706</strain>
    </source>
</reference>
<accession>A0A494GA49</accession>
<sequence length="59" mass="6469">MFHRHRGSKVTIIGAINGVFPSVTGEIPYSKEIFLVRKPVLEGSLPARTLVKCPPPQPT</sequence>
<dbReference type="PaxDb" id="4081-Solyc00g181240.1.1"/>
<evidence type="ECO:0000313" key="2">
    <source>
        <dbReference type="Proteomes" id="UP000004994"/>
    </source>
</evidence>
<name>A0A494GA49_SOLLC</name>
<dbReference type="AlphaFoldDB" id="A0A494GA49"/>
<dbReference type="InParanoid" id="A0A494GA49"/>
<dbReference type="Proteomes" id="UP000004994">
    <property type="component" value="Unassembled WGS sequence"/>
</dbReference>
<dbReference type="EnsemblPlants" id="Solyc00g181240.1.1">
    <property type="protein sequence ID" value="Solyc00g181240.1.1.1.CDS"/>
    <property type="gene ID" value="Solyc00g181240.1"/>
</dbReference>
<protein>
    <submittedName>
        <fullName evidence="1">Uncharacterized protein</fullName>
    </submittedName>
</protein>
<dbReference type="Gramene" id="Solyc00g181240.1.1">
    <property type="protein sequence ID" value="Solyc00g181240.1.1.1.CDS"/>
    <property type="gene ID" value="Solyc00g181240.1"/>
</dbReference>
<organism evidence="1">
    <name type="scientific">Solanum lycopersicum</name>
    <name type="common">Tomato</name>
    <name type="synonym">Lycopersicon esculentum</name>
    <dbReference type="NCBI Taxonomy" id="4081"/>
    <lineage>
        <taxon>Eukaryota</taxon>
        <taxon>Viridiplantae</taxon>
        <taxon>Streptophyta</taxon>
        <taxon>Embryophyta</taxon>
        <taxon>Tracheophyta</taxon>
        <taxon>Spermatophyta</taxon>
        <taxon>Magnoliopsida</taxon>
        <taxon>eudicotyledons</taxon>
        <taxon>Gunneridae</taxon>
        <taxon>Pentapetalae</taxon>
        <taxon>asterids</taxon>
        <taxon>lamiids</taxon>
        <taxon>Solanales</taxon>
        <taxon>Solanaceae</taxon>
        <taxon>Solanoideae</taxon>
        <taxon>Solaneae</taxon>
        <taxon>Solanum</taxon>
        <taxon>Solanum subgen. Lycopersicon</taxon>
    </lineage>
</organism>